<keyword evidence="5" id="KW-0479">Metal-binding</keyword>
<feature type="domain" description="DDE Tnp4" evidence="8">
    <location>
        <begin position="86"/>
        <end position="239"/>
    </location>
</feature>
<keyword evidence="7" id="KW-0539">Nucleus</keyword>
<keyword evidence="6" id="KW-0378">Hydrolase</keyword>
<evidence type="ECO:0000256" key="1">
    <source>
        <dbReference type="ARBA" id="ARBA00001968"/>
    </source>
</evidence>
<dbReference type="GO" id="GO:0016787">
    <property type="term" value="F:hydrolase activity"/>
    <property type="evidence" value="ECO:0007669"/>
    <property type="project" value="UniProtKB-KW"/>
</dbReference>
<dbReference type="GO" id="GO:0046872">
    <property type="term" value="F:metal ion binding"/>
    <property type="evidence" value="ECO:0007669"/>
    <property type="project" value="UniProtKB-KW"/>
</dbReference>
<evidence type="ECO:0000256" key="4">
    <source>
        <dbReference type="ARBA" id="ARBA00022722"/>
    </source>
</evidence>
<reference evidence="9" key="1">
    <citation type="submission" date="2025-08" db="UniProtKB">
        <authorList>
            <consortium name="Ensembl"/>
        </authorList>
    </citation>
    <scope>IDENTIFICATION</scope>
</reference>
<dbReference type="GO" id="GO:0004518">
    <property type="term" value="F:nuclease activity"/>
    <property type="evidence" value="ECO:0007669"/>
    <property type="project" value="UniProtKB-KW"/>
</dbReference>
<dbReference type="PANTHER" id="PTHR22930:SF279">
    <property type="entry name" value="SIMILAR TO ENSANGP00000010363"/>
    <property type="match status" value="1"/>
</dbReference>
<evidence type="ECO:0000256" key="3">
    <source>
        <dbReference type="ARBA" id="ARBA00006958"/>
    </source>
</evidence>
<dbReference type="AlphaFoldDB" id="A0A673GI29"/>
<name>A0A673GI29_9TELE</name>
<keyword evidence="4" id="KW-0540">Nuclease</keyword>
<dbReference type="Pfam" id="PF13359">
    <property type="entry name" value="DDE_Tnp_4"/>
    <property type="match status" value="1"/>
</dbReference>
<evidence type="ECO:0000256" key="7">
    <source>
        <dbReference type="ARBA" id="ARBA00023242"/>
    </source>
</evidence>
<dbReference type="Ensembl" id="ENSSRHT00000014169.1">
    <property type="protein sequence ID" value="ENSSRHP00000013687.1"/>
    <property type="gene ID" value="ENSSRHG00000007696.1"/>
</dbReference>
<evidence type="ECO:0000256" key="6">
    <source>
        <dbReference type="ARBA" id="ARBA00022801"/>
    </source>
</evidence>
<reference evidence="9" key="2">
    <citation type="submission" date="2025-09" db="UniProtKB">
        <authorList>
            <consortium name="Ensembl"/>
        </authorList>
    </citation>
    <scope>IDENTIFICATION</scope>
</reference>
<dbReference type="InterPro" id="IPR045249">
    <property type="entry name" value="HARBI1-like"/>
</dbReference>
<evidence type="ECO:0000256" key="2">
    <source>
        <dbReference type="ARBA" id="ARBA00004123"/>
    </source>
</evidence>
<organism evidence="9 10">
    <name type="scientific">Sinocyclocheilus rhinocerous</name>
    <dbReference type="NCBI Taxonomy" id="307959"/>
    <lineage>
        <taxon>Eukaryota</taxon>
        <taxon>Metazoa</taxon>
        <taxon>Chordata</taxon>
        <taxon>Craniata</taxon>
        <taxon>Vertebrata</taxon>
        <taxon>Euteleostomi</taxon>
        <taxon>Actinopterygii</taxon>
        <taxon>Neopterygii</taxon>
        <taxon>Teleostei</taxon>
        <taxon>Ostariophysi</taxon>
        <taxon>Cypriniformes</taxon>
        <taxon>Cyprinidae</taxon>
        <taxon>Cyprininae</taxon>
        <taxon>Sinocyclocheilus</taxon>
    </lineage>
</organism>
<evidence type="ECO:0000313" key="9">
    <source>
        <dbReference type="Ensembl" id="ENSSRHP00000013687.1"/>
    </source>
</evidence>
<protein>
    <recommendedName>
        <fullName evidence="8">DDE Tnp4 domain-containing protein</fullName>
    </recommendedName>
</protein>
<keyword evidence="10" id="KW-1185">Reference proteome</keyword>
<evidence type="ECO:0000259" key="8">
    <source>
        <dbReference type="Pfam" id="PF13359"/>
    </source>
</evidence>
<comment type="similarity">
    <text evidence="3">Belongs to the HARBI1 family.</text>
</comment>
<accession>A0A673GI29</accession>
<comment type="cofactor">
    <cofactor evidence="1">
        <name>a divalent metal cation</name>
        <dbReference type="ChEBI" id="CHEBI:60240"/>
    </cofactor>
</comment>
<dbReference type="Proteomes" id="UP000472270">
    <property type="component" value="Unassembled WGS sequence"/>
</dbReference>
<dbReference type="GO" id="GO:0005634">
    <property type="term" value="C:nucleus"/>
    <property type="evidence" value="ECO:0007669"/>
    <property type="project" value="UniProtKB-SubCell"/>
</dbReference>
<dbReference type="PANTHER" id="PTHR22930">
    <property type="match status" value="1"/>
</dbReference>
<dbReference type="InterPro" id="IPR027806">
    <property type="entry name" value="HARBI1_dom"/>
</dbReference>
<comment type="subcellular location">
    <subcellularLocation>
        <location evidence="2">Nucleus</location>
    </subcellularLocation>
</comment>
<proteinExistence type="inferred from homology"/>
<evidence type="ECO:0000256" key="5">
    <source>
        <dbReference type="ARBA" id="ARBA00022723"/>
    </source>
</evidence>
<evidence type="ECO:0000313" key="10">
    <source>
        <dbReference type="Proteomes" id="UP000472270"/>
    </source>
</evidence>
<sequence length="303" mass="34328">DWLKCYLFFVFFFQYRFLATGDSFVSIAFSYRVGTSTVATIVDEVTKVIWDVLVNEYMPVPATQNWVEIAKEFQERWNFPNCIGAIDGKLVVLQAPPNSGSLYFNYKGTHSIVRLALVDAHYLFRVIDVGAFGRNSDGGVFSCSSLGKRLKEEKLGIPMDTPLPGAESLGPMPHVFVVDERQQLTTEKRVYNYRLSRARRVVENAFGILSNQWRVYRRVMAVTPEKAEAIVKTTCILHNFLRIHGNKCEEEHAVRSSPCDSQDSLQPVLRMGANSSSRLAVSFREKFCTYFSSPQGEVLATLH</sequence>